<dbReference type="AlphaFoldDB" id="A0AAD6X4W7"/>
<keyword evidence="1" id="KW-0472">Membrane</keyword>
<keyword evidence="4" id="KW-1185">Reference proteome</keyword>
<dbReference type="GO" id="GO:0016787">
    <property type="term" value="F:hydrolase activity"/>
    <property type="evidence" value="ECO:0007669"/>
    <property type="project" value="InterPro"/>
</dbReference>
<evidence type="ECO:0000256" key="1">
    <source>
        <dbReference type="SAM" id="Phobius"/>
    </source>
</evidence>
<name>A0AAD6X4W7_9AGAR</name>
<feature type="transmembrane region" description="Helical" evidence="1">
    <location>
        <begin position="88"/>
        <end position="108"/>
    </location>
</feature>
<accession>A0AAD6X4W7</accession>
<sequence length="134" mass="15439">MARITTFLENLRRDKPDAKNGYVGFCWGGRYAIALNPLFDAIVAAHPSMVRFPSELDAIVKPISFVLARQTTTMTVVAGKRLKSCSKLMRRLLCILALSTGLLLELICRKRRRRRGTRRWIKWWIGSNNTWFNV</sequence>
<dbReference type="EMBL" id="JARJCM010000053">
    <property type="protein sequence ID" value="KAJ7035046.1"/>
    <property type="molecule type" value="Genomic_DNA"/>
</dbReference>
<keyword evidence="1" id="KW-1133">Transmembrane helix</keyword>
<dbReference type="InterPro" id="IPR002925">
    <property type="entry name" value="Dienelactn_hydro"/>
</dbReference>
<dbReference type="Gene3D" id="3.40.50.1820">
    <property type="entry name" value="alpha/beta hydrolase"/>
    <property type="match status" value="1"/>
</dbReference>
<keyword evidence="1" id="KW-0812">Transmembrane</keyword>
<gene>
    <name evidence="3" type="ORF">C8F04DRAFT_549197</name>
</gene>
<evidence type="ECO:0000313" key="3">
    <source>
        <dbReference type="EMBL" id="KAJ7035046.1"/>
    </source>
</evidence>
<feature type="domain" description="Dienelactone hydrolase" evidence="2">
    <location>
        <begin position="17"/>
        <end position="74"/>
    </location>
</feature>
<evidence type="ECO:0000313" key="4">
    <source>
        <dbReference type="Proteomes" id="UP001218188"/>
    </source>
</evidence>
<dbReference type="Pfam" id="PF01738">
    <property type="entry name" value="DLH"/>
    <property type="match status" value="1"/>
</dbReference>
<dbReference type="InterPro" id="IPR029058">
    <property type="entry name" value="AB_hydrolase_fold"/>
</dbReference>
<evidence type="ECO:0000259" key="2">
    <source>
        <dbReference type="Pfam" id="PF01738"/>
    </source>
</evidence>
<comment type="caution">
    <text evidence="3">The sequence shown here is derived from an EMBL/GenBank/DDBJ whole genome shotgun (WGS) entry which is preliminary data.</text>
</comment>
<dbReference type="Proteomes" id="UP001218188">
    <property type="component" value="Unassembled WGS sequence"/>
</dbReference>
<protein>
    <recommendedName>
        <fullName evidence="2">Dienelactone hydrolase domain-containing protein</fullName>
    </recommendedName>
</protein>
<dbReference type="SUPFAM" id="SSF53474">
    <property type="entry name" value="alpha/beta-Hydrolases"/>
    <property type="match status" value="1"/>
</dbReference>
<organism evidence="3 4">
    <name type="scientific">Mycena alexandri</name>
    <dbReference type="NCBI Taxonomy" id="1745969"/>
    <lineage>
        <taxon>Eukaryota</taxon>
        <taxon>Fungi</taxon>
        <taxon>Dikarya</taxon>
        <taxon>Basidiomycota</taxon>
        <taxon>Agaricomycotina</taxon>
        <taxon>Agaricomycetes</taxon>
        <taxon>Agaricomycetidae</taxon>
        <taxon>Agaricales</taxon>
        <taxon>Marasmiineae</taxon>
        <taxon>Mycenaceae</taxon>
        <taxon>Mycena</taxon>
    </lineage>
</organism>
<reference evidence="3" key="1">
    <citation type="submission" date="2023-03" db="EMBL/GenBank/DDBJ databases">
        <title>Massive genome expansion in bonnet fungi (Mycena s.s.) driven by repeated elements and novel gene families across ecological guilds.</title>
        <authorList>
            <consortium name="Lawrence Berkeley National Laboratory"/>
            <person name="Harder C.B."/>
            <person name="Miyauchi S."/>
            <person name="Viragh M."/>
            <person name="Kuo A."/>
            <person name="Thoen E."/>
            <person name="Andreopoulos B."/>
            <person name="Lu D."/>
            <person name="Skrede I."/>
            <person name="Drula E."/>
            <person name="Henrissat B."/>
            <person name="Morin E."/>
            <person name="Kohler A."/>
            <person name="Barry K."/>
            <person name="LaButti K."/>
            <person name="Morin E."/>
            <person name="Salamov A."/>
            <person name="Lipzen A."/>
            <person name="Mereny Z."/>
            <person name="Hegedus B."/>
            <person name="Baldrian P."/>
            <person name="Stursova M."/>
            <person name="Weitz H."/>
            <person name="Taylor A."/>
            <person name="Grigoriev I.V."/>
            <person name="Nagy L.G."/>
            <person name="Martin F."/>
            <person name="Kauserud H."/>
        </authorList>
    </citation>
    <scope>NUCLEOTIDE SEQUENCE</scope>
    <source>
        <strain evidence="3">CBHHK200</strain>
    </source>
</reference>
<proteinExistence type="predicted"/>